<protein>
    <recommendedName>
        <fullName evidence="3">Group-specific protein</fullName>
    </recommendedName>
</protein>
<evidence type="ECO:0000313" key="1">
    <source>
        <dbReference type="EMBL" id="KQL51428.1"/>
    </source>
</evidence>
<dbReference type="OrthoDB" id="2059845at2"/>
<reference evidence="1 2" key="1">
    <citation type="submission" date="2015-09" db="EMBL/GenBank/DDBJ databases">
        <title>Genome sequencing project for genomic taxonomy and phylogenomics of Bacillus-like bacteria.</title>
        <authorList>
            <person name="Liu B."/>
            <person name="Wang J."/>
            <person name="Zhu Y."/>
            <person name="Liu G."/>
            <person name="Chen Q."/>
            <person name="Chen Z."/>
            <person name="Lan J."/>
            <person name="Che J."/>
            <person name="Ge C."/>
            <person name="Shi H."/>
            <person name="Pan Z."/>
            <person name="Liu X."/>
        </authorList>
    </citation>
    <scope>NUCLEOTIDE SEQUENCE [LARGE SCALE GENOMIC DNA]</scope>
    <source>
        <strain evidence="1 2">LMG 18435</strain>
    </source>
</reference>
<dbReference type="RefSeq" id="WP_055741734.1">
    <property type="nucleotide sequence ID" value="NZ_JAAIWL010000023.1"/>
</dbReference>
<dbReference type="PATRIC" id="fig|157838.3.peg.4587"/>
<dbReference type="AlphaFoldDB" id="A0A0Q3WTH6"/>
<organism evidence="1 2">
    <name type="scientific">Heyndrickxia shackletonii</name>
    <dbReference type="NCBI Taxonomy" id="157838"/>
    <lineage>
        <taxon>Bacteria</taxon>
        <taxon>Bacillati</taxon>
        <taxon>Bacillota</taxon>
        <taxon>Bacilli</taxon>
        <taxon>Bacillales</taxon>
        <taxon>Bacillaceae</taxon>
        <taxon>Heyndrickxia</taxon>
    </lineage>
</organism>
<sequence length="134" mass="15022">MKFYIASSFQNVETVNALSSKLVENGFQQTYDWTQNEKSVGIEELKEIAIKEKEAVMECELFILLLPGGKGSHTELGIALGSGVKSIYIFAPHSENKKDSLATTFYHLPEVQIFCGSMGEFVDKILKILDNKKR</sequence>
<gene>
    <name evidence="1" type="ORF">AN964_20905</name>
</gene>
<evidence type="ECO:0000313" key="2">
    <source>
        <dbReference type="Proteomes" id="UP000051888"/>
    </source>
</evidence>
<evidence type="ECO:0008006" key="3">
    <source>
        <dbReference type="Google" id="ProtNLM"/>
    </source>
</evidence>
<dbReference type="Gene3D" id="3.40.50.450">
    <property type="match status" value="1"/>
</dbReference>
<comment type="caution">
    <text evidence="1">The sequence shown here is derived from an EMBL/GenBank/DDBJ whole genome shotgun (WGS) entry which is preliminary data.</text>
</comment>
<accession>A0A0Q3WTH6</accession>
<keyword evidence="2" id="KW-1185">Reference proteome</keyword>
<dbReference type="Proteomes" id="UP000051888">
    <property type="component" value="Unassembled WGS sequence"/>
</dbReference>
<name>A0A0Q3WTH6_9BACI</name>
<dbReference type="EMBL" id="LJJC01000006">
    <property type="protein sequence ID" value="KQL51428.1"/>
    <property type="molecule type" value="Genomic_DNA"/>
</dbReference>
<proteinExistence type="predicted"/>
<dbReference type="STRING" id="157838.AN964_20905"/>